<feature type="compositionally biased region" description="Low complexity" evidence="1">
    <location>
        <begin position="46"/>
        <end position="85"/>
    </location>
</feature>
<dbReference type="Proteomes" id="UP001551482">
    <property type="component" value="Unassembled WGS sequence"/>
</dbReference>
<keyword evidence="5" id="KW-1185">Reference proteome</keyword>
<proteinExistence type="predicted"/>
<feature type="domain" description="Penicillin-binding protein transpeptidase" evidence="3">
    <location>
        <begin position="106"/>
        <end position="370"/>
    </location>
</feature>
<dbReference type="InterPro" id="IPR050515">
    <property type="entry name" value="Beta-lactam/transpept"/>
</dbReference>
<dbReference type="PANTHER" id="PTHR30627">
    <property type="entry name" value="PEPTIDOGLYCAN D,D-TRANSPEPTIDASE"/>
    <property type="match status" value="1"/>
</dbReference>
<feature type="region of interest" description="Disordered" evidence="1">
    <location>
        <begin position="30"/>
        <end position="85"/>
    </location>
</feature>
<evidence type="ECO:0000259" key="3">
    <source>
        <dbReference type="Pfam" id="PF00905"/>
    </source>
</evidence>
<name>A0ABV3DE40_9ACTN</name>
<comment type="caution">
    <text evidence="4">The sequence shown here is derived from an EMBL/GenBank/DDBJ whole genome shotgun (WGS) entry which is preliminary data.</text>
</comment>
<dbReference type="Gene3D" id="3.40.710.10">
    <property type="entry name" value="DD-peptidase/beta-lactamase superfamily"/>
    <property type="match status" value="1"/>
</dbReference>
<accession>A0ABV3DE40</accession>
<organism evidence="4 5">
    <name type="scientific">Streptodolium elevatio</name>
    <dbReference type="NCBI Taxonomy" id="3157996"/>
    <lineage>
        <taxon>Bacteria</taxon>
        <taxon>Bacillati</taxon>
        <taxon>Actinomycetota</taxon>
        <taxon>Actinomycetes</taxon>
        <taxon>Kitasatosporales</taxon>
        <taxon>Streptomycetaceae</taxon>
        <taxon>Streptodolium</taxon>
    </lineage>
</organism>
<dbReference type="SUPFAM" id="SSF56601">
    <property type="entry name" value="beta-lactamase/transpeptidase-like"/>
    <property type="match status" value="1"/>
</dbReference>
<evidence type="ECO:0000313" key="5">
    <source>
        <dbReference type="Proteomes" id="UP001551482"/>
    </source>
</evidence>
<dbReference type="PANTHER" id="PTHR30627:SF24">
    <property type="entry name" value="PENICILLIN-BINDING PROTEIN 4B"/>
    <property type="match status" value="1"/>
</dbReference>
<evidence type="ECO:0000256" key="2">
    <source>
        <dbReference type="SAM" id="SignalP"/>
    </source>
</evidence>
<dbReference type="Pfam" id="PF00905">
    <property type="entry name" value="Transpeptidase"/>
    <property type="match status" value="1"/>
</dbReference>
<dbReference type="InterPro" id="IPR012338">
    <property type="entry name" value="Beta-lactam/transpept-like"/>
</dbReference>
<reference evidence="4 5" key="1">
    <citation type="submission" date="2024-06" db="EMBL/GenBank/DDBJ databases">
        <title>The Natural Products Discovery Center: Release of the First 8490 Sequenced Strains for Exploring Actinobacteria Biosynthetic Diversity.</title>
        <authorList>
            <person name="Kalkreuter E."/>
            <person name="Kautsar S.A."/>
            <person name="Yang D."/>
            <person name="Bader C.D."/>
            <person name="Teijaro C.N."/>
            <person name="Fluegel L."/>
            <person name="Davis C.M."/>
            <person name="Simpson J.R."/>
            <person name="Lauterbach L."/>
            <person name="Steele A.D."/>
            <person name="Gui C."/>
            <person name="Meng S."/>
            <person name="Li G."/>
            <person name="Viehrig K."/>
            <person name="Ye F."/>
            <person name="Su P."/>
            <person name="Kiefer A.F."/>
            <person name="Nichols A."/>
            <person name="Cepeda A.J."/>
            <person name="Yan W."/>
            <person name="Fan B."/>
            <person name="Jiang Y."/>
            <person name="Adhikari A."/>
            <person name="Zheng C.-J."/>
            <person name="Schuster L."/>
            <person name="Cowan T.M."/>
            <person name="Smanski M.J."/>
            <person name="Chevrette M.G."/>
            <person name="De Carvalho L.P.S."/>
            <person name="Shen B."/>
        </authorList>
    </citation>
    <scope>NUCLEOTIDE SEQUENCE [LARGE SCALE GENOMIC DNA]</scope>
    <source>
        <strain evidence="4 5">NPDC048946</strain>
    </source>
</reference>
<evidence type="ECO:0000256" key="1">
    <source>
        <dbReference type="SAM" id="MobiDB-lite"/>
    </source>
</evidence>
<feature type="signal peptide" evidence="2">
    <location>
        <begin position="1"/>
        <end position="23"/>
    </location>
</feature>
<keyword evidence="2" id="KW-0732">Signal</keyword>
<dbReference type="RefSeq" id="WP_358352323.1">
    <property type="nucleotide sequence ID" value="NZ_JBEZFP010000021.1"/>
</dbReference>
<dbReference type="EMBL" id="JBEZFP010000021">
    <property type="protein sequence ID" value="MEU8134011.1"/>
    <property type="molecule type" value="Genomic_DNA"/>
</dbReference>
<dbReference type="InterPro" id="IPR001460">
    <property type="entry name" value="PCN-bd_Tpept"/>
</dbReference>
<sequence length="375" mass="37950">MKSWKKRIFGGAGCVGLAIVLTAGCGLVSDESPDAAATSTGPRPDPAVASVPPASPSAAATPPPSSASASGSASSSGTPSGTGASTLVPELQAAAERAVGQNAAASLIALDMRNGEIVSTVHRQAGMSGTVAPGSTFKIVTSALLLQRGIVTASAKVPCPKFTTVNGQSIHNVGYMEMPGATFRDDFAHSCNTAFINLRDRIKDDELSTYATRYFGLNSDAWKVATGQGSVDGVVPPAHNANEKAAQMMGQGGLVMNPLTMASVVATALTGKFHQPVLERGMPVYTRSETLPPNVTKTIREMMVACATTGSAASVFQGMPGVGAKTGTAEVGDGTNGWMVAFRGDIAVAVYVEGGDSGSGAAGPIVRDYLSAVTP</sequence>
<evidence type="ECO:0000313" key="4">
    <source>
        <dbReference type="EMBL" id="MEU8134011.1"/>
    </source>
</evidence>
<protein>
    <submittedName>
        <fullName evidence="4">Penicillin-binding transpeptidase domain-containing protein</fullName>
    </submittedName>
</protein>
<dbReference type="PROSITE" id="PS51257">
    <property type="entry name" value="PROKAR_LIPOPROTEIN"/>
    <property type="match status" value="1"/>
</dbReference>
<gene>
    <name evidence="4" type="ORF">AB0C36_10915</name>
</gene>
<feature type="chain" id="PRO_5045532597" evidence="2">
    <location>
        <begin position="24"/>
        <end position="375"/>
    </location>
</feature>